<feature type="region of interest" description="Disordered" evidence="2">
    <location>
        <begin position="617"/>
        <end position="640"/>
    </location>
</feature>
<feature type="region of interest" description="Disordered" evidence="2">
    <location>
        <begin position="674"/>
        <end position="780"/>
    </location>
</feature>
<dbReference type="Pfam" id="PF00098">
    <property type="entry name" value="zf-CCHC"/>
    <property type="match status" value="1"/>
</dbReference>
<comment type="caution">
    <text evidence="4">The sequence shown here is derived from an EMBL/GenBank/DDBJ whole genome shotgun (WGS) entry which is preliminary data.</text>
</comment>
<dbReference type="GO" id="GO:0003676">
    <property type="term" value="F:nucleic acid binding"/>
    <property type="evidence" value="ECO:0007669"/>
    <property type="project" value="InterPro"/>
</dbReference>
<dbReference type="PROSITE" id="PS50158">
    <property type="entry name" value="ZF_CCHC"/>
    <property type="match status" value="1"/>
</dbReference>
<evidence type="ECO:0000256" key="2">
    <source>
        <dbReference type="SAM" id="MobiDB-lite"/>
    </source>
</evidence>
<dbReference type="OrthoDB" id="1931687at2759"/>
<keyword evidence="1" id="KW-0863">Zinc-finger</keyword>
<keyword evidence="1" id="KW-0862">Zinc</keyword>
<gene>
    <name evidence="4" type="ORF">E3N88_09814</name>
</gene>
<evidence type="ECO:0000313" key="5">
    <source>
        <dbReference type="Proteomes" id="UP000326396"/>
    </source>
</evidence>
<reference evidence="4 5" key="1">
    <citation type="submission" date="2019-05" db="EMBL/GenBank/DDBJ databases">
        <title>Mikania micrantha, genome provides insights into the molecular mechanism of rapid growth.</title>
        <authorList>
            <person name="Liu B."/>
        </authorList>
    </citation>
    <scope>NUCLEOTIDE SEQUENCE [LARGE SCALE GENOMIC DNA]</scope>
    <source>
        <strain evidence="4">NLD-2019</strain>
        <tissue evidence="4">Leaf</tissue>
    </source>
</reference>
<dbReference type="SUPFAM" id="SSF57756">
    <property type="entry name" value="Retrovirus zinc finger-like domains"/>
    <property type="match status" value="1"/>
</dbReference>
<keyword evidence="1" id="KW-0479">Metal-binding</keyword>
<accession>A0A5N6PKZ5</accession>
<name>A0A5N6PKZ5_9ASTR</name>
<evidence type="ECO:0000313" key="4">
    <source>
        <dbReference type="EMBL" id="KAD6455108.1"/>
    </source>
</evidence>
<protein>
    <recommendedName>
        <fullName evidence="3">CCHC-type domain-containing protein</fullName>
    </recommendedName>
</protein>
<dbReference type="EMBL" id="SZYD01000004">
    <property type="protein sequence ID" value="KAD6455108.1"/>
    <property type="molecule type" value="Genomic_DNA"/>
</dbReference>
<keyword evidence="5" id="KW-1185">Reference proteome</keyword>
<evidence type="ECO:0000259" key="3">
    <source>
        <dbReference type="PROSITE" id="PS50158"/>
    </source>
</evidence>
<organism evidence="4 5">
    <name type="scientific">Mikania micrantha</name>
    <name type="common">bitter vine</name>
    <dbReference type="NCBI Taxonomy" id="192012"/>
    <lineage>
        <taxon>Eukaryota</taxon>
        <taxon>Viridiplantae</taxon>
        <taxon>Streptophyta</taxon>
        <taxon>Embryophyta</taxon>
        <taxon>Tracheophyta</taxon>
        <taxon>Spermatophyta</taxon>
        <taxon>Magnoliopsida</taxon>
        <taxon>eudicotyledons</taxon>
        <taxon>Gunneridae</taxon>
        <taxon>Pentapetalae</taxon>
        <taxon>asterids</taxon>
        <taxon>campanulids</taxon>
        <taxon>Asterales</taxon>
        <taxon>Asteraceae</taxon>
        <taxon>Asteroideae</taxon>
        <taxon>Heliantheae alliance</taxon>
        <taxon>Eupatorieae</taxon>
        <taxon>Mikania</taxon>
    </lineage>
</organism>
<feature type="domain" description="CCHC-type" evidence="3">
    <location>
        <begin position="318"/>
        <end position="334"/>
    </location>
</feature>
<proteinExistence type="predicted"/>
<dbReference type="SMART" id="SM00343">
    <property type="entry name" value="ZnF_C2HC"/>
    <property type="match status" value="2"/>
</dbReference>
<dbReference type="Proteomes" id="UP000326396">
    <property type="component" value="Linkage Group LG12"/>
</dbReference>
<feature type="compositionally biased region" description="Low complexity" evidence="2">
    <location>
        <begin position="334"/>
        <end position="345"/>
    </location>
</feature>
<dbReference type="GO" id="GO:0008270">
    <property type="term" value="F:zinc ion binding"/>
    <property type="evidence" value="ECO:0007669"/>
    <property type="project" value="UniProtKB-KW"/>
</dbReference>
<dbReference type="AlphaFoldDB" id="A0A5N6PKZ5"/>
<evidence type="ECO:0000256" key="1">
    <source>
        <dbReference type="PROSITE-ProRule" id="PRU00047"/>
    </source>
</evidence>
<feature type="compositionally biased region" description="Polar residues" evidence="2">
    <location>
        <begin position="347"/>
        <end position="356"/>
    </location>
</feature>
<feature type="region of interest" description="Disordered" evidence="2">
    <location>
        <begin position="333"/>
        <end position="356"/>
    </location>
</feature>
<dbReference type="InterPro" id="IPR001878">
    <property type="entry name" value="Znf_CCHC"/>
</dbReference>
<dbReference type="Gene3D" id="4.10.60.10">
    <property type="entry name" value="Zinc finger, CCHC-type"/>
    <property type="match status" value="1"/>
</dbReference>
<feature type="compositionally biased region" description="Basic residues" evidence="2">
    <location>
        <begin position="712"/>
        <end position="721"/>
    </location>
</feature>
<feature type="compositionally biased region" description="Polar residues" evidence="2">
    <location>
        <begin position="730"/>
        <end position="741"/>
    </location>
</feature>
<sequence>MTALNKHDTENGTLNKPPMFTPEDYDTWKVRMEGFIRNQDFKLWKSVLEGPFIQTIPAAGAGGAPVPKDPALYSDEDYKRMEVDSKALWLIQMAIPKSIIRRLQEMQICSIAVELSTTNLVDELVAASVKMENQDVIRKFLRSLPQAWNIYYVAIRRTENLRTLKLGELFGILSAYQMEIDAQEPKPSHIPSGLAALYAPINNPPYQSYQPIYHPTSTLIVTIPETPTPSTTHSNPFSNSAPLLTSGQGAFMAEETNYFHLCQEDLDGIPADDLEEMEINYQMAMISYRAKKFYQRTGRQFKKHNMKTGFGLDKSKLKCFKCQQLGHFARECKSSSTQPSTSGQPHQRPSSSSNSANIAEQDFADWSFQAEDASISNSALMANDSTSSFKVTDDMCTPECLDKLNVYKRINSQLCNELESLQVVKANFFEYERNYKEKIEEMENTISSLKHEDTNKQCQINNLLERLTTAKTELVLAESYRDKFLSQGEKYEKLFRMSDTAELVKKRGAGLGYNKVEPPSAYTPMVEIRCKPEIKLVYDDDLDIHKVDQNDDLSDLNPSNSTCSDEDDTPINLEKEKPALKIKKRSKKTKKHSSVFVKAKYTQTESTSLYDYVTCPSDKSKRGRSKERKASFSGIQEKHQQSLNNKTMCLMCGDKNHFTADCFYNPRSKFFSETQGRGRKKSWSKSSVSSEEQGRNSVKKVSEASTSENWKKQNKKASKGKKASEAHSSEGNTKGISNGCQKKQAFPKTSKVKQIWKKKETTELNVQPPIPSEASSSSVPPRMMSKKFIYNEANGKPKTTWAWVPIRN</sequence>
<dbReference type="InterPro" id="IPR036875">
    <property type="entry name" value="Znf_CCHC_sf"/>
</dbReference>
<feature type="region of interest" description="Disordered" evidence="2">
    <location>
        <begin position="548"/>
        <end position="577"/>
    </location>
</feature>